<feature type="region of interest" description="Disordered" evidence="1">
    <location>
        <begin position="1"/>
        <end position="40"/>
    </location>
</feature>
<evidence type="ECO:0000256" key="1">
    <source>
        <dbReference type="SAM" id="MobiDB-lite"/>
    </source>
</evidence>
<dbReference type="EMBL" id="CP047898">
    <property type="protein sequence ID" value="QHK20119.1"/>
    <property type="molecule type" value="Genomic_DNA"/>
</dbReference>
<name>A0A6P1NKL4_9MICC</name>
<dbReference type="Proteomes" id="UP000464186">
    <property type="component" value="Chromosome"/>
</dbReference>
<evidence type="ECO:0000313" key="2">
    <source>
        <dbReference type="EMBL" id="QHK20119.1"/>
    </source>
</evidence>
<organism evidence="2 3">
    <name type="scientific">Pseudarthrobacter psychrotolerans</name>
    <dbReference type="NCBI Taxonomy" id="2697569"/>
    <lineage>
        <taxon>Bacteria</taxon>
        <taxon>Bacillati</taxon>
        <taxon>Actinomycetota</taxon>
        <taxon>Actinomycetes</taxon>
        <taxon>Micrococcales</taxon>
        <taxon>Micrococcaceae</taxon>
        <taxon>Pseudarthrobacter</taxon>
    </lineage>
</organism>
<reference evidence="2 3" key="1">
    <citation type="submission" date="2020-01" db="EMBL/GenBank/DDBJ databases">
        <title>Pseudarthrobacter psychrotolerans sp. nov., isolated from antarctic soil.</title>
        <authorList>
            <person name="Shin Y."/>
            <person name="Park W."/>
        </authorList>
    </citation>
    <scope>NUCLEOTIDE SEQUENCE [LARGE SCALE GENOMIC DNA]</scope>
    <source>
        <strain evidence="2 3">YJ56</strain>
    </source>
</reference>
<dbReference type="AlphaFoldDB" id="A0A6P1NKL4"/>
<accession>A0A6P1NKL4</accession>
<sequence length="67" mass="7926">MSDESRRKKLDEEVEALEEEQPTQEFKHQISGEEWHGDAADQANDLREYEEEAEIREQSRHTGDPKQ</sequence>
<feature type="compositionally biased region" description="Basic and acidic residues" evidence="1">
    <location>
        <begin position="25"/>
        <end position="40"/>
    </location>
</feature>
<evidence type="ECO:0000313" key="3">
    <source>
        <dbReference type="Proteomes" id="UP000464186"/>
    </source>
</evidence>
<dbReference type="KEGG" id="psey:GU243_10675"/>
<feature type="compositionally biased region" description="Acidic residues" evidence="1">
    <location>
        <begin position="12"/>
        <end position="22"/>
    </location>
</feature>
<feature type="compositionally biased region" description="Basic and acidic residues" evidence="1">
    <location>
        <begin position="1"/>
        <end position="11"/>
    </location>
</feature>
<proteinExistence type="predicted"/>
<gene>
    <name evidence="2" type="ORF">GU243_10675</name>
</gene>
<protein>
    <submittedName>
        <fullName evidence="2">Uncharacterized protein</fullName>
    </submittedName>
</protein>
<keyword evidence="3" id="KW-1185">Reference proteome</keyword>